<dbReference type="AlphaFoldDB" id="A0A0L0F2F9"/>
<sequence length="76" mass="8374">LESRGVDSTSDYQAIFAGNSLCKTNLSVAKLLEGSLQQLKRFPVPPEHSGRLSTVQQMLGNRGRFDLADLQDQIVQ</sequence>
<proteinExistence type="predicted"/>
<evidence type="ECO:0000313" key="1">
    <source>
        <dbReference type="EMBL" id="KNC70363.1"/>
    </source>
</evidence>
<accession>A0A0L0F2F9</accession>
<dbReference type="GeneID" id="25917617"/>
<reference evidence="1 2" key="1">
    <citation type="submission" date="2011-02" db="EMBL/GenBank/DDBJ databases">
        <title>The Genome Sequence of Sphaeroforma arctica JP610.</title>
        <authorList>
            <consortium name="The Broad Institute Genome Sequencing Platform"/>
            <person name="Russ C."/>
            <person name="Cuomo C."/>
            <person name="Young S.K."/>
            <person name="Zeng Q."/>
            <person name="Gargeya S."/>
            <person name="Alvarado L."/>
            <person name="Berlin A."/>
            <person name="Chapman S.B."/>
            <person name="Chen Z."/>
            <person name="Freedman E."/>
            <person name="Gellesch M."/>
            <person name="Goldberg J."/>
            <person name="Griggs A."/>
            <person name="Gujja S."/>
            <person name="Heilman E."/>
            <person name="Heiman D."/>
            <person name="Howarth C."/>
            <person name="Mehta T."/>
            <person name="Neiman D."/>
            <person name="Pearson M."/>
            <person name="Roberts A."/>
            <person name="Saif S."/>
            <person name="Shea T."/>
            <person name="Shenoy N."/>
            <person name="Sisk P."/>
            <person name="Stolte C."/>
            <person name="Sykes S."/>
            <person name="White J."/>
            <person name="Yandava C."/>
            <person name="Burger G."/>
            <person name="Gray M.W."/>
            <person name="Holland P.W.H."/>
            <person name="King N."/>
            <person name="Lang F.B.F."/>
            <person name="Roger A.J."/>
            <person name="Ruiz-Trillo I."/>
            <person name="Haas B."/>
            <person name="Nusbaum C."/>
            <person name="Birren B."/>
        </authorList>
    </citation>
    <scope>NUCLEOTIDE SEQUENCE [LARGE SCALE GENOMIC DNA]</scope>
    <source>
        <strain evidence="1 2">JP610</strain>
    </source>
</reference>
<gene>
    <name evidence="1" type="ORF">SARC_17113</name>
</gene>
<dbReference type="Proteomes" id="UP000054560">
    <property type="component" value="Unassembled WGS sequence"/>
</dbReference>
<name>A0A0L0F2F9_9EUKA</name>
<evidence type="ECO:0000313" key="2">
    <source>
        <dbReference type="Proteomes" id="UP000054560"/>
    </source>
</evidence>
<dbReference type="EMBL" id="KQ251377">
    <property type="protein sequence ID" value="KNC70363.1"/>
    <property type="molecule type" value="Genomic_DNA"/>
</dbReference>
<feature type="non-terminal residue" evidence="1">
    <location>
        <position position="1"/>
    </location>
</feature>
<organism evidence="1 2">
    <name type="scientific">Sphaeroforma arctica JP610</name>
    <dbReference type="NCBI Taxonomy" id="667725"/>
    <lineage>
        <taxon>Eukaryota</taxon>
        <taxon>Ichthyosporea</taxon>
        <taxon>Ichthyophonida</taxon>
        <taxon>Sphaeroforma</taxon>
    </lineage>
</organism>
<dbReference type="RefSeq" id="XP_014144265.1">
    <property type="nucleotide sequence ID" value="XM_014288790.1"/>
</dbReference>
<protein>
    <submittedName>
        <fullName evidence="1">Uncharacterized protein</fullName>
    </submittedName>
</protein>
<keyword evidence="2" id="KW-1185">Reference proteome</keyword>
<feature type="non-terminal residue" evidence="1">
    <location>
        <position position="76"/>
    </location>
</feature>